<name>R7S4B1_PUNST</name>
<evidence type="ECO:0000313" key="3">
    <source>
        <dbReference type="Proteomes" id="UP000054196"/>
    </source>
</evidence>
<organism evidence="2 3">
    <name type="scientific">Punctularia strigosozonata (strain HHB-11173)</name>
    <name type="common">White-rot fungus</name>
    <dbReference type="NCBI Taxonomy" id="741275"/>
    <lineage>
        <taxon>Eukaryota</taxon>
        <taxon>Fungi</taxon>
        <taxon>Dikarya</taxon>
        <taxon>Basidiomycota</taxon>
        <taxon>Agaricomycotina</taxon>
        <taxon>Agaricomycetes</taxon>
        <taxon>Corticiales</taxon>
        <taxon>Punctulariaceae</taxon>
        <taxon>Punctularia</taxon>
    </lineage>
</organism>
<dbReference type="Proteomes" id="UP000054196">
    <property type="component" value="Unassembled WGS sequence"/>
</dbReference>
<feature type="domain" description="CHAT" evidence="1">
    <location>
        <begin position="873"/>
        <end position="1163"/>
    </location>
</feature>
<protein>
    <recommendedName>
        <fullName evidence="1">CHAT domain-containing protein</fullName>
    </recommendedName>
</protein>
<evidence type="ECO:0000259" key="1">
    <source>
        <dbReference type="Pfam" id="PF12770"/>
    </source>
</evidence>
<dbReference type="OMA" id="THYWMYV"/>
<evidence type="ECO:0000313" key="2">
    <source>
        <dbReference type="EMBL" id="EIN05215.1"/>
    </source>
</evidence>
<dbReference type="OrthoDB" id="9991317at2759"/>
<dbReference type="EMBL" id="JH687551">
    <property type="protein sequence ID" value="EIN05215.1"/>
    <property type="molecule type" value="Genomic_DNA"/>
</dbReference>
<gene>
    <name evidence="2" type="ORF">PUNSTDRAFT_75137</name>
</gene>
<dbReference type="eggNOG" id="KOG4626">
    <property type="taxonomic scope" value="Eukaryota"/>
</dbReference>
<dbReference type="HOGENOM" id="CLU_001305_0_1_1"/>
<reference evidence="3" key="1">
    <citation type="journal article" date="2012" name="Science">
        <title>The Paleozoic origin of enzymatic lignin decomposition reconstructed from 31 fungal genomes.</title>
        <authorList>
            <person name="Floudas D."/>
            <person name="Binder M."/>
            <person name="Riley R."/>
            <person name="Barry K."/>
            <person name="Blanchette R.A."/>
            <person name="Henrissat B."/>
            <person name="Martinez A.T."/>
            <person name="Otillar R."/>
            <person name="Spatafora J.W."/>
            <person name="Yadav J.S."/>
            <person name="Aerts A."/>
            <person name="Benoit I."/>
            <person name="Boyd A."/>
            <person name="Carlson A."/>
            <person name="Copeland A."/>
            <person name="Coutinho P.M."/>
            <person name="de Vries R.P."/>
            <person name="Ferreira P."/>
            <person name="Findley K."/>
            <person name="Foster B."/>
            <person name="Gaskell J."/>
            <person name="Glotzer D."/>
            <person name="Gorecki P."/>
            <person name="Heitman J."/>
            <person name="Hesse C."/>
            <person name="Hori C."/>
            <person name="Igarashi K."/>
            <person name="Jurgens J.A."/>
            <person name="Kallen N."/>
            <person name="Kersten P."/>
            <person name="Kohler A."/>
            <person name="Kuees U."/>
            <person name="Kumar T.K.A."/>
            <person name="Kuo A."/>
            <person name="LaButti K."/>
            <person name="Larrondo L.F."/>
            <person name="Lindquist E."/>
            <person name="Ling A."/>
            <person name="Lombard V."/>
            <person name="Lucas S."/>
            <person name="Lundell T."/>
            <person name="Martin R."/>
            <person name="McLaughlin D.J."/>
            <person name="Morgenstern I."/>
            <person name="Morin E."/>
            <person name="Murat C."/>
            <person name="Nagy L.G."/>
            <person name="Nolan M."/>
            <person name="Ohm R.A."/>
            <person name="Patyshakuliyeva A."/>
            <person name="Rokas A."/>
            <person name="Ruiz-Duenas F.J."/>
            <person name="Sabat G."/>
            <person name="Salamov A."/>
            <person name="Samejima M."/>
            <person name="Schmutz J."/>
            <person name="Slot J.C."/>
            <person name="St John F."/>
            <person name="Stenlid J."/>
            <person name="Sun H."/>
            <person name="Sun S."/>
            <person name="Syed K."/>
            <person name="Tsang A."/>
            <person name="Wiebenga A."/>
            <person name="Young D."/>
            <person name="Pisabarro A."/>
            <person name="Eastwood D.C."/>
            <person name="Martin F."/>
            <person name="Cullen D."/>
            <person name="Grigoriev I.V."/>
            <person name="Hibbett D.S."/>
        </authorList>
    </citation>
    <scope>NUCLEOTIDE SEQUENCE [LARGE SCALE GENOMIC DNA]</scope>
    <source>
        <strain evidence="3">HHB-11173 SS5</strain>
    </source>
</reference>
<dbReference type="InterPro" id="IPR024983">
    <property type="entry name" value="CHAT_dom"/>
</dbReference>
<dbReference type="InterPro" id="IPR011990">
    <property type="entry name" value="TPR-like_helical_dom_sf"/>
</dbReference>
<proteinExistence type="predicted"/>
<dbReference type="GeneID" id="18885556"/>
<sequence>MCRTAGIRCPTVLGLFSNILDSNADYVFRNEDRIVAESLCREAISLCATGTYLAATIRLNLAWILLMLSSNNGPRTLINEAVDIQRQALVDLPPSHCYDQHRHLRFLGECLYYRYEFFGRPEDLDECLDVYAQAVHLCSKMHIDRCKTVTGMLWALYAKAARSGAIDELNKAIELGLNTLKEVSAGLLDLHHQLAPSDGRYLEKSVTLNREALQQCPPNHTHYWMYVSSLARKLYLQYNWTGEISCLEESIQLGRSSIDSIPTTHPQRFIPARHLAHSLMLRFNETRRISDLDEAIKWDRRALASNGTSHVFYPDVSAQAAARSGAIDELNKAIELGLNTLKEVSGAGKGRVRCLRVVAGLLDLHHQLAPSDGRYLEKSVTLNREALQQCPPNHTHYWMYVSSLARKLYLQYNWTGEISCLEESIQLGRSSIDSIPTTHPQRFIPARHLAHSLMLRFNETRRISDLDEAIKWDRRALASNGTSHVFYPDVSAQAVSRLCMLFDARGSFEALEEAITLGNTVLDTMVSDHVERGDVILELSKALLRRGRHQGNVADIDRSISELACIKEVMLQRTEGPKLLSTLADCYIVRFRFNRSDKDANDALEIMTGLLDKLPPGRPERYQYLVSTAELHMEIGTPYRKDRQLLDIFALVVGLLPRVAFFDLHLHTRLQSLAIGQSIALTGASHALNIGLPDKALEILEQGRAVFWTHALRLRSPFDVAPKEIGDRLLILARQLEKVRDSSFTGENPGAVEAEIARRRGQIEEFNVLLNQVRKLPGLDRFLLHDEFTTLRKASERGPVVVLVSSALGCHAILLKQGGDCVSIPIERLPDTWLAHSGTEWRSIIVEARAEMRDCRKMEKSKISKSRRTAAEEILRQLWIEVVRPVIKALGLEPSEGRNRPRIWWCPTGNFAHLPIHAAGAGGEWCSDYVVSSYIPTIGSLLAARNAYSPILKDDVQALVAATPRSSISQWSDLINTREEARAIRAVLPSGAIIELPPADDACIEGGNGITTETLLKLLPQTNILHLACHGHQDLENPLQSGFILRDEKLTIERLMPVPLPRAFMAFLSACETAKGDFNQPDQVVHLAAAMFFAGFKSVIATLWSMADADGPEIARSIYQNIFSSESDHIDPDDIAYALDEAITKLRIAQPEPFRWEPYVHIGI</sequence>
<dbReference type="KEGG" id="psq:PUNSTDRAFT_75137"/>
<accession>R7S4B1</accession>
<keyword evidence="3" id="KW-1185">Reference proteome</keyword>
<dbReference type="Pfam" id="PF12770">
    <property type="entry name" value="CHAT"/>
    <property type="match status" value="1"/>
</dbReference>
<dbReference type="RefSeq" id="XP_007387618.1">
    <property type="nucleotide sequence ID" value="XM_007387556.1"/>
</dbReference>
<dbReference type="Gene3D" id="1.25.40.10">
    <property type="entry name" value="Tetratricopeptide repeat domain"/>
    <property type="match status" value="2"/>
</dbReference>
<dbReference type="AlphaFoldDB" id="R7S4B1"/>